<gene>
    <name evidence="2" type="primary">sle_08460</name>
</gene>
<sequence>MATVLALSGSPSRTSRTALLTEYTAAALRARGHQTHVLALRDLPAARCSPRTPTTRPSPAP</sequence>
<dbReference type="Gene3D" id="3.40.50.360">
    <property type="match status" value="1"/>
</dbReference>
<organism evidence="2 3">
    <name type="scientific">Streptomyces leeuwenhoekii</name>
    <dbReference type="NCBI Taxonomy" id="1437453"/>
    <lineage>
        <taxon>Bacteria</taxon>
        <taxon>Bacillati</taxon>
        <taxon>Actinomycetota</taxon>
        <taxon>Actinomycetes</taxon>
        <taxon>Kitasatosporales</taxon>
        <taxon>Streptomycetaceae</taxon>
        <taxon>Streptomyces</taxon>
    </lineage>
</organism>
<dbReference type="KEGG" id="sle:sle_08460"/>
<name>A0A0F7VLD4_STRLW</name>
<dbReference type="GO" id="GO:0016491">
    <property type="term" value="F:oxidoreductase activity"/>
    <property type="evidence" value="ECO:0007669"/>
    <property type="project" value="InterPro"/>
</dbReference>
<dbReference type="InterPro" id="IPR029039">
    <property type="entry name" value="Flavoprotein-like_sf"/>
</dbReference>
<dbReference type="InterPro" id="IPR005025">
    <property type="entry name" value="FMN_Rdtase-like_dom"/>
</dbReference>
<dbReference type="EMBL" id="LN831790">
    <property type="protein sequence ID" value="CQR60309.1"/>
    <property type="molecule type" value="Genomic_DNA"/>
</dbReference>
<proteinExistence type="predicted"/>
<accession>A0A0F7VLD4</accession>
<dbReference type="Proteomes" id="UP000035016">
    <property type="component" value="Chromosome Chromosome"/>
</dbReference>
<dbReference type="AlphaFoldDB" id="A0A0F7VLD4"/>
<evidence type="ECO:0000259" key="1">
    <source>
        <dbReference type="Pfam" id="PF03358"/>
    </source>
</evidence>
<dbReference type="Pfam" id="PF03358">
    <property type="entry name" value="FMN_red"/>
    <property type="match status" value="1"/>
</dbReference>
<evidence type="ECO:0000313" key="3">
    <source>
        <dbReference type="Proteomes" id="UP000035016"/>
    </source>
</evidence>
<feature type="domain" description="NADPH-dependent FMN reductase-like" evidence="1">
    <location>
        <begin position="3"/>
        <end position="54"/>
    </location>
</feature>
<dbReference type="SUPFAM" id="SSF52218">
    <property type="entry name" value="Flavoproteins"/>
    <property type="match status" value="1"/>
</dbReference>
<evidence type="ECO:0000313" key="2">
    <source>
        <dbReference type="EMBL" id="CQR60309.1"/>
    </source>
</evidence>
<protein>
    <recommendedName>
        <fullName evidence="1">NADPH-dependent FMN reductase-like domain-containing protein</fullName>
    </recommendedName>
</protein>
<reference evidence="2 3" key="1">
    <citation type="submission" date="2015-02" db="EMBL/GenBank/DDBJ databases">
        <authorList>
            <person name="Gomez-Escribano P.J."/>
        </authorList>
    </citation>
    <scope>NUCLEOTIDE SEQUENCE [LARGE SCALE GENOMIC DNA]</scope>
    <source>
        <strain evidence="3">C34 (DSM 42122 / NRRL B-24963)</strain>
    </source>
</reference>